<dbReference type="GO" id="GO:0016567">
    <property type="term" value="P:protein ubiquitination"/>
    <property type="evidence" value="ECO:0007669"/>
    <property type="project" value="TreeGrafter"/>
</dbReference>
<dbReference type="STRING" id="933084.A0A067QIU5"/>
<dbReference type="Proteomes" id="UP000027265">
    <property type="component" value="Unassembled WGS sequence"/>
</dbReference>
<protein>
    <recommendedName>
        <fullName evidence="11">RING-type domain-containing protein</fullName>
    </recommendedName>
</protein>
<feature type="region of interest" description="Disordered" evidence="10">
    <location>
        <begin position="430"/>
        <end position="473"/>
    </location>
</feature>
<comment type="subcellular location">
    <subcellularLocation>
        <location evidence="1">Nucleus</location>
    </subcellularLocation>
</comment>
<proteinExistence type="predicted"/>
<dbReference type="GO" id="GO:0006511">
    <property type="term" value="P:ubiquitin-dependent protein catabolic process"/>
    <property type="evidence" value="ECO:0007669"/>
    <property type="project" value="TreeGrafter"/>
</dbReference>
<keyword evidence="3" id="KW-0479">Metal-binding</keyword>
<dbReference type="Pfam" id="PF00097">
    <property type="entry name" value="zf-C3HC4"/>
    <property type="match status" value="1"/>
</dbReference>
<evidence type="ECO:0000256" key="10">
    <source>
        <dbReference type="SAM" id="MobiDB-lite"/>
    </source>
</evidence>
<gene>
    <name evidence="12" type="ORF">JAAARDRAFT_30440</name>
</gene>
<reference evidence="13" key="1">
    <citation type="journal article" date="2014" name="Proc. Natl. Acad. Sci. U.S.A.">
        <title>Extensive sampling of basidiomycete genomes demonstrates inadequacy of the white-rot/brown-rot paradigm for wood decay fungi.</title>
        <authorList>
            <person name="Riley R."/>
            <person name="Salamov A.A."/>
            <person name="Brown D.W."/>
            <person name="Nagy L.G."/>
            <person name="Floudas D."/>
            <person name="Held B.W."/>
            <person name="Levasseur A."/>
            <person name="Lombard V."/>
            <person name="Morin E."/>
            <person name="Otillar R."/>
            <person name="Lindquist E.A."/>
            <person name="Sun H."/>
            <person name="LaButti K.M."/>
            <person name="Schmutz J."/>
            <person name="Jabbour D."/>
            <person name="Luo H."/>
            <person name="Baker S.E."/>
            <person name="Pisabarro A.G."/>
            <person name="Walton J.D."/>
            <person name="Blanchette R.A."/>
            <person name="Henrissat B."/>
            <person name="Martin F."/>
            <person name="Cullen D."/>
            <person name="Hibbett D.S."/>
            <person name="Grigoriev I.V."/>
        </authorList>
    </citation>
    <scope>NUCLEOTIDE SEQUENCE [LARGE SCALE GENOMIC DNA]</scope>
    <source>
        <strain evidence="13">MUCL 33604</strain>
    </source>
</reference>
<evidence type="ECO:0000313" key="12">
    <source>
        <dbReference type="EMBL" id="KDQ62536.1"/>
    </source>
</evidence>
<dbReference type="InterPro" id="IPR018957">
    <property type="entry name" value="Znf_C3HC4_RING-type"/>
</dbReference>
<dbReference type="Pfam" id="PF17979">
    <property type="entry name" value="zf-CRD"/>
    <property type="match status" value="1"/>
</dbReference>
<feature type="compositionally biased region" description="Polar residues" evidence="10">
    <location>
        <begin position="462"/>
        <end position="472"/>
    </location>
</feature>
<dbReference type="GO" id="GO:0008270">
    <property type="term" value="F:zinc ion binding"/>
    <property type="evidence" value="ECO:0007669"/>
    <property type="project" value="UniProtKB-KW"/>
</dbReference>
<dbReference type="InterPro" id="IPR001841">
    <property type="entry name" value="Znf_RING"/>
</dbReference>
<dbReference type="Gene3D" id="3.30.40.10">
    <property type="entry name" value="Zinc/RING finger domain, C3HC4 (zinc finger)"/>
    <property type="match status" value="1"/>
</dbReference>
<keyword evidence="6" id="KW-0862">Zinc</keyword>
<feature type="compositionally biased region" description="Basic and acidic residues" evidence="10">
    <location>
        <begin position="50"/>
        <end position="60"/>
    </location>
</feature>
<evidence type="ECO:0000256" key="4">
    <source>
        <dbReference type="ARBA" id="ARBA00022771"/>
    </source>
</evidence>
<dbReference type="PANTHER" id="PTHR16079:SF4">
    <property type="entry name" value="E3 UBIQUITIN-PROTEIN LIGASE CHFR"/>
    <property type="match status" value="1"/>
</dbReference>
<dbReference type="HOGENOM" id="CLU_015200_0_0_1"/>
<keyword evidence="4 9" id="KW-0863">Zinc-finger</keyword>
<dbReference type="InterPro" id="IPR013083">
    <property type="entry name" value="Znf_RING/FYVE/PHD"/>
</dbReference>
<evidence type="ECO:0000256" key="6">
    <source>
        <dbReference type="ARBA" id="ARBA00022833"/>
    </source>
</evidence>
<accession>A0A067QIU5</accession>
<dbReference type="OrthoDB" id="1305878at2759"/>
<evidence type="ECO:0000256" key="7">
    <source>
        <dbReference type="ARBA" id="ARBA00023242"/>
    </source>
</evidence>
<feature type="region of interest" description="Disordered" evidence="10">
    <location>
        <begin position="494"/>
        <end position="531"/>
    </location>
</feature>
<dbReference type="InParanoid" id="A0A067QIU5"/>
<dbReference type="GO" id="GO:0004842">
    <property type="term" value="F:ubiquitin-protein transferase activity"/>
    <property type="evidence" value="ECO:0007669"/>
    <property type="project" value="TreeGrafter"/>
</dbReference>
<name>A0A067QIU5_9AGAM</name>
<dbReference type="InterPro" id="IPR040909">
    <property type="entry name" value="CHFR_Znf-CRD"/>
</dbReference>
<feature type="compositionally biased region" description="Low complexity" evidence="10">
    <location>
        <begin position="63"/>
        <end position="72"/>
    </location>
</feature>
<dbReference type="PANTHER" id="PTHR16079">
    <property type="entry name" value="UBIQUITIN LIGASE PROTEIN CHFR"/>
    <property type="match status" value="1"/>
</dbReference>
<evidence type="ECO:0000256" key="2">
    <source>
        <dbReference type="ARBA" id="ARBA00022679"/>
    </source>
</evidence>
<evidence type="ECO:0000313" key="13">
    <source>
        <dbReference type="Proteomes" id="UP000027265"/>
    </source>
</evidence>
<evidence type="ECO:0000256" key="1">
    <source>
        <dbReference type="ARBA" id="ARBA00004123"/>
    </source>
</evidence>
<sequence length="545" mass="59626">MSQESLTCPPLLSEIVMGSTPSRPDLTDDSVPHHSLKRRASSAFEVTDAESSRKRMKEDIEPSSSQEASSSSTVIDGGAFIEDLEQELECGCCSALVYRPVIVYPCQHFFCGSCCVLWIRNGGTNCPACRGISSSVTPSRALQSMLDLLLRFAPHRARSERERLQADEVYKAGSMRIPAPREPSPEPTIHQNSDYARPCPHCIPGNPFGWRCPNPIPDPVSDPDNAWHLDDGNPPGHAYCGNCETLLALHAPTTTKCDMCQVSFCGVGIQGRCIATPLLSQHPHGMSDISDLVQSTEVYDCFDGNTVEVEIMLDYLSARRLTPRHLYREIVAYVQTQPRGFAPLIELELFVDVHGVVAGTDSDPTAPRSRICRPCATEVLLWGLRDWWVRERRKGLLDPTVLSRPDCVDGIGCQRQKDLLHAREFNHIILPLPSEPPPEPSMNSDLQSESTAMDPPPISASEHPSSIDSSPTLELEVPHTSRILSLMAAAHVDPMDASPIGNSQTEGRDGADGVSWSGRLPADVPQDGEAVTSLELESRTIVDAL</sequence>
<dbReference type="EMBL" id="KL197711">
    <property type="protein sequence ID" value="KDQ62536.1"/>
    <property type="molecule type" value="Genomic_DNA"/>
</dbReference>
<feature type="domain" description="RING-type" evidence="11">
    <location>
        <begin position="90"/>
        <end position="130"/>
    </location>
</feature>
<keyword evidence="2" id="KW-0808">Transferase</keyword>
<keyword evidence="5" id="KW-0833">Ubl conjugation pathway</keyword>
<keyword evidence="7" id="KW-0539">Nucleus</keyword>
<dbReference type="PROSITE" id="PS50089">
    <property type="entry name" value="ZF_RING_2"/>
    <property type="match status" value="1"/>
</dbReference>
<dbReference type="InterPro" id="IPR052256">
    <property type="entry name" value="E3_ubiquitin-ligase_CHFR"/>
</dbReference>
<feature type="region of interest" description="Disordered" evidence="10">
    <location>
        <begin position="1"/>
        <end position="72"/>
    </location>
</feature>
<evidence type="ECO:0000256" key="9">
    <source>
        <dbReference type="PROSITE-ProRule" id="PRU00175"/>
    </source>
</evidence>
<evidence type="ECO:0000259" key="11">
    <source>
        <dbReference type="PROSITE" id="PS50089"/>
    </source>
</evidence>
<dbReference type="GO" id="GO:0005634">
    <property type="term" value="C:nucleus"/>
    <property type="evidence" value="ECO:0007669"/>
    <property type="project" value="UniProtKB-SubCell"/>
</dbReference>
<dbReference type="AlphaFoldDB" id="A0A067QIU5"/>
<organism evidence="12 13">
    <name type="scientific">Jaapia argillacea MUCL 33604</name>
    <dbReference type="NCBI Taxonomy" id="933084"/>
    <lineage>
        <taxon>Eukaryota</taxon>
        <taxon>Fungi</taxon>
        <taxon>Dikarya</taxon>
        <taxon>Basidiomycota</taxon>
        <taxon>Agaricomycotina</taxon>
        <taxon>Agaricomycetes</taxon>
        <taxon>Agaricomycetidae</taxon>
        <taxon>Jaapiales</taxon>
        <taxon>Jaapiaceae</taxon>
        <taxon>Jaapia</taxon>
    </lineage>
</organism>
<dbReference type="SUPFAM" id="SSF57850">
    <property type="entry name" value="RING/U-box"/>
    <property type="match status" value="1"/>
</dbReference>
<evidence type="ECO:0000256" key="5">
    <source>
        <dbReference type="ARBA" id="ARBA00022786"/>
    </source>
</evidence>
<evidence type="ECO:0000256" key="3">
    <source>
        <dbReference type="ARBA" id="ARBA00022723"/>
    </source>
</evidence>
<evidence type="ECO:0000256" key="8">
    <source>
        <dbReference type="ARBA" id="ARBA00023306"/>
    </source>
</evidence>
<feature type="compositionally biased region" description="Polar residues" evidence="10">
    <location>
        <begin position="442"/>
        <end position="451"/>
    </location>
</feature>
<keyword evidence="13" id="KW-1185">Reference proteome</keyword>
<keyword evidence="8" id="KW-0131">Cell cycle</keyword>